<evidence type="ECO:0000313" key="3">
    <source>
        <dbReference type="EMBL" id="OAK54833.1"/>
    </source>
</evidence>
<dbReference type="PANTHER" id="PTHR43102:SF2">
    <property type="entry name" value="GAF DOMAIN-CONTAINING PROTEIN"/>
    <property type="match status" value="1"/>
</dbReference>
<dbReference type="Pfam" id="PF01590">
    <property type="entry name" value="GAF"/>
    <property type="match status" value="1"/>
</dbReference>
<reference evidence="3 4" key="1">
    <citation type="submission" date="2016-03" db="EMBL/GenBank/DDBJ databases">
        <title>Genome sequence of Rhodococcus kyotonensis KB10.</title>
        <authorList>
            <person name="Jeong H."/>
            <person name="Hong C.E."/>
            <person name="Jo S.H."/>
            <person name="Park J.M."/>
        </authorList>
    </citation>
    <scope>NUCLEOTIDE SEQUENCE [LARGE SCALE GENOMIC DNA]</scope>
    <source>
        <strain evidence="3 4">KB10</strain>
    </source>
</reference>
<accession>A0A177YH44</accession>
<sequence length="233" mass="25391">MPVAGFDARLNQLLAEQAEKAGETVDTFIRRAVVARLVEALKADEESDVGQLLRHLQSNFDSGKDGSSDPSLAGTAIHDPERLRAVEATGLLDTDVEERYDRLAAMASDALSAPGAAISLLTDERQFFKSAIGLPSELDGARDIPLELSMCKYVVNAGETVIVEDARLDSNYNDHAAVTGELMVSYLGIPLSDDDGHAVGTLCVWDQQPRQWTTGHVQLLQDVAWIVRERIFE</sequence>
<dbReference type="Gene3D" id="3.30.450.40">
    <property type="match status" value="1"/>
</dbReference>
<dbReference type="SMART" id="SM00065">
    <property type="entry name" value="GAF"/>
    <property type="match status" value="1"/>
</dbReference>
<feature type="domain" description="GAF" evidence="2">
    <location>
        <begin position="95"/>
        <end position="232"/>
    </location>
</feature>
<dbReference type="InterPro" id="IPR003018">
    <property type="entry name" value="GAF"/>
</dbReference>
<dbReference type="PANTHER" id="PTHR43102">
    <property type="entry name" value="SLR1143 PROTEIN"/>
    <property type="match status" value="1"/>
</dbReference>
<name>A0A177YH44_9NOCA</name>
<organism evidence="3 4">
    <name type="scientific">Rhodococcoides kyotonense</name>
    <dbReference type="NCBI Taxonomy" id="398843"/>
    <lineage>
        <taxon>Bacteria</taxon>
        <taxon>Bacillati</taxon>
        <taxon>Actinomycetota</taxon>
        <taxon>Actinomycetes</taxon>
        <taxon>Mycobacteriales</taxon>
        <taxon>Nocardiaceae</taxon>
        <taxon>Rhodococcoides</taxon>
    </lineage>
</organism>
<dbReference type="InterPro" id="IPR029016">
    <property type="entry name" value="GAF-like_dom_sf"/>
</dbReference>
<dbReference type="AlphaFoldDB" id="A0A177YH44"/>
<comment type="caution">
    <text evidence="3">The sequence shown here is derived from an EMBL/GenBank/DDBJ whole genome shotgun (WGS) entry which is preliminary data.</text>
</comment>
<evidence type="ECO:0000256" key="1">
    <source>
        <dbReference type="SAM" id="MobiDB-lite"/>
    </source>
</evidence>
<evidence type="ECO:0000313" key="4">
    <source>
        <dbReference type="Proteomes" id="UP000077519"/>
    </source>
</evidence>
<dbReference type="EMBL" id="LVHI01000012">
    <property type="protein sequence ID" value="OAK54833.1"/>
    <property type="molecule type" value="Genomic_DNA"/>
</dbReference>
<dbReference type="Proteomes" id="UP000077519">
    <property type="component" value="Unassembled WGS sequence"/>
</dbReference>
<proteinExistence type="predicted"/>
<gene>
    <name evidence="3" type="ORF">A3K89_05840</name>
</gene>
<feature type="region of interest" description="Disordered" evidence="1">
    <location>
        <begin position="59"/>
        <end position="78"/>
    </location>
</feature>
<evidence type="ECO:0000259" key="2">
    <source>
        <dbReference type="SMART" id="SM00065"/>
    </source>
</evidence>
<protein>
    <recommendedName>
        <fullName evidence="2">GAF domain-containing protein</fullName>
    </recommendedName>
</protein>
<keyword evidence="4" id="KW-1185">Reference proteome</keyword>
<dbReference type="SUPFAM" id="SSF55781">
    <property type="entry name" value="GAF domain-like"/>
    <property type="match status" value="1"/>
</dbReference>